<feature type="domain" description="DUF5110" evidence="4">
    <location>
        <begin position="698"/>
        <end position="754"/>
    </location>
</feature>
<dbReference type="PANTHER" id="PTHR22762:SF166">
    <property type="entry name" value="ALPHA-GLUCOSIDASE"/>
    <property type="match status" value="1"/>
</dbReference>
<dbReference type="SUPFAM" id="SSF51445">
    <property type="entry name" value="(Trans)glycosidases"/>
    <property type="match status" value="1"/>
</dbReference>
<feature type="domain" description="Glycoside hydrolase family 31 TIM barrel" evidence="3">
    <location>
        <begin position="449"/>
        <end position="582"/>
    </location>
</feature>
<comment type="caution">
    <text evidence="6">The sequence shown here is derived from an EMBL/GenBank/DDBJ whole genome shotgun (WGS) entry which is preliminary data.</text>
</comment>
<keyword evidence="2" id="KW-0378">Hydrolase</keyword>
<dbReference type="InterPro" id="IPR033403">
    <property type="entry name" value="DUF5110"/>
</dbReference>
<dbReference type="RefSeq" id="WP_204118432.1">
    <property type="nucleotide sequence ID" value="NZ_BOLV01000004.1"/>
</dbReference>
<dbReference type="InterPro" id="IPR048395">
    <property type="entry name" value="Glyco_hydro_31_C"/>
</dbReference>
<dbReference type="InterPro" id="IPR017853">
    <property type="entry name" value="GH"/>
</dbReference>
<organism evidence="6 7">
    <name type="scientific">Lacticaseibacillus suilingensis</name>
    <dbReference type="NCBI Taxonomy" id="2799577"/>
    <lineage>
        <taxon>Bacteria</taxon>
        <taxon>Bacillati</taxon>
        <taxon>Bacillota</taxon>
        <taxon>Bacilli</taxon>
        <taxon>Lactobacillales</taxon>
        <taxon>Lactobacillaceae</taxon>
        <taxon>Lacticaseibacillus</taxon>
    </lineage>
</organism>
<name>A0ABW4BIZ2_9LACO</name>
<evidence type="ECO:0000313" key="7">
    <source>
        <dbReference type="Proteomes" id="UP001597199"/>
    </source>
</evidence>
<dbReference type="Pfam" id="PF01055">
    <property type="entry name" value="Glyco_hydro_31_2nd"/>
    <property type="match status" value="1"/>
</dbReference>
<sequence>MVENPNQLQHLHTANGTVLFDYHGWHARLLAVNDHLLRLTVTAGTWPQHPSIPQAPEVAKHADETVATGGSGQRYQTPIVNATGQLPLDLHDRQFTLGAYTVSLQAGQMVIKQGAQPLLTQTLPQLTAQAWTTRIKTDLNAHYFGGGVQNGQVEQTGRLVAIKNENRWTRGSVSSPVPFCWTTSGYGFLANTFTPGEYDFGDPLHGAYLTHEDRVYDAYLILGQTPASLIGGYYELTGQPVRLPAFAFYPAHFNAYNRNYWVAVTADSAGARQFADGQWYKAYSPLNKATFNLGYRPGTITVNDQPLVPNVYGDGHVSFTDADENGMPKTAIHESLNGEHDPQFSGRAVIDRYAEAGFPLGWMIPNDGYGSGYGQTDSFAGDLANLKHFIQYANAQGIQVGLWTQAQLSPQTATPQKNERDLQQEIEAGSRAVKTDVAWIGEGYTFGVNATAKIQAAFAARQLRPLTVTLDGWAGTQRAAMVWTGDQTGGTWRNLETHIGSYLAAGLSGQPHIASDVDGIYGGGDPIIQTRDLQWKAFTPSFFAMDGWGTQPKLMGMEAPTAAINRAFLQYHTMLVPYLYSLATQIAPIMRPTFWADAAALGAGELADQFMVGASLLVAPIVRPYRLQPDGQATRGSVYLPHGDWFDFWTGAKTAGDQTLSDVTAPLDQLPIYVKAGSIIPLALPHQNPAARSAERLVDYWPGPASAFTLVEDDGTTLAYQTGDQATTLISAERNGNTASLTINATKGKFAGQMATVPVQLFVAGPTPSQVTVKSGEVPIAVQMQQGQRSVDPLNRTETGVTISVPAHSIREPLTFTLTW</sequence>
<evidence type="ECO:0000256" key="1">
    <source>
        <dbReference type="ARBA" id="ARBA00007806"/>
    </source>
</evidence>
<dbReference type="PANTHER" id="PTHR22762">
    <property type="entry name" value="ALPHA-GLUCOSIDASE"/>
    <property type="match status" value="1"/>
</dbReference>
<dbReference type="InterPro" id="IPR011013">
    <property type="entry name" value="Gal_mutarotase_sf_dom"/>
</dbReference>
<protein>
    <submittedName>
        <fullName evidence="6">TIM-barrel domain-containing protein</fullName>
    </submittedName>
</protein>
<reference evidence="7" key="1">
    <citation type="journal article" date="2019" name="Int. J. Syst. Evol. Microbiol.">
        <title>The Global Catalogue of Microorganisms (GCM) 10K type strain sequencing project: providing services to taxonomists for standard genome sequencing and annotation.</title>
        <authorList>
            <consortium name="The Broad Institute Genomics Platform"/>
            <consortium name="The Broad Institute Genome Sequencing Center for Infectious Disease"/>
            <person name="Wu L."/>
            <person name="Ma J."/>
        </authorList>
    </citation>
    <scope>NUCLEOTIDE SEQUENCE [LARGE SCALE GENOMIC DNA]</scope>
    <source>
        <strain evidence="7">CCM 9110</strain>
    </source>
</reference>
<dbReference type="Gene3D" id="3.20.20.80">
    <property type="entry name" value="Glycosidases"/>
    <property type="match status" value="1"/>
</dbReference>
<dbReference type="Pfam" id="PF21365">
    <property type="entry name" value="Glyco_hydro_31_3rd"/>
    <property type="match status" value="1"/>
</dbReference>
<dbReference type="Pfam" id="PF17137">
    <property type="entry name" value="DUF5110"/>
    <property type="match status" value="1"/>
</dbReference>
<dbReference type="Gene3D" id="2.60.40.1760">
    <property type="entry name" value="glycosyl hydrolase (family 31)"/>
    <property type="match status" value="1"/>
</dbReference>
<dbReference type="CDD" id="cd14752">
    <property type="entry name" value="GH31_N"/>
    <property type="match status" value="1"/>
</dbReference>
<accession>A0ABW4BIZ2</accession>
<gene>
    <name evidence="6" type="ORF">ACFQ41_12155</name>
</gene>
<dbReference type="InterPro" id="IPR013780">
    <property type="entry name" value="Glyco_hydro_b"/>
</dbReference>
<keyword evidence="2" id="KW-0326">Glycosidase</keyword>
<evidence type="ECO:0000259" key="3">
    <source>
        <dbReference type="Pfam" id="PF01055"/>
    </source>
</evidence>
<evidence type="ECO:0000256" key="2">
    <source>
        <dbReference type="RuleBase" id="RU361185"/>
    </source>
</evidence>
<evidence type="ECO:0000259" key="5">
    <source>
        <dbReference type="Pfam" id="PF21365"/>
    </source>
</evidence>
<keyword evidence="7" id="KW-1185">Reference proteome</keyword>
<dbReference type="EMBL" id="JBHTOA010000048">
    <property type="protein sequence ID" value="MFD1400061.1"/>
    <property type="molecule type" value="Genomic_DNA"/>
</dbReference>
<evidence type="ECO:0000313" key="6">
    <source>
        <dbReference type="EMBL" id="MFD1400061.1"/>
    </source>
</evidence>
<dbReference type="SUPFAM" id="SSF74650">
    <property type="entry name" value="Galactose mutarotase-like"/>
    <property type="match status" value="1"/>
</dbReference>
<feature type="domain" description="Glycosyl hydrolase family 31 C-terminal" evidence="5">
    <location>
        <begin position="587"/>
        <end position="680"/>
    </location>
</feature>
<evidence type="ECO:0000259" key="4">
    <source>
        <dbReference type="Pfam" id="PF17137"/>
    </source>
</evidence>
<comment type="similarity">
    <text evidence="1 2">Belongs to the glycosyl hydrolase 31 family.</text>
</comment>
<dbReference type="Proteomes" id="UP001597199">
    <property type="component" value="Unassembled WGS sequence"/>
</dbReference>
<dbReference type="Gene3D" id="2.60.40.1180">
    <property type="entry name" value="Golgi alpha-mannosidase II"/>
    <property type="match status" value="2"/>
</dbReference>
<dbReference type="InterPro" id="IPR000322">
    <property type="entry name" value="Glyco_hydro_31_TIM"/>
</dbReference>
<proteinExistence type="inferred from homology"/>
<dbReference type="SUPFAM" id="SSF51011">
    <property type="entry name" value="Glycosyl hydrolase domain"/>
    <property type="match status" value="1"/>
</dbReference>